<dbReference type="InterPro" id="IPR044068">
    <property type="entry name" value="CB"/>
</dbReference>
<dbReference type="InterPro" id="IPR013762">
    <property type="entry name" value="Integrase-like_cat_sf"/>
</dbReference>
<name>A0A9D1FTD4_9FIRM</name>
<feature type="domain" description="Core-binding (CB)" evidence="6">
    <location>
        <begin position="4"/>
        <end position="88"/>
    </location>
</feature>
<protein>
    <submittedName>
        <fullName evidence="7">Site-specific integrase</fullName>
    </submittedName>
</protein>
<dbReference type="GO" id="GO:0003677">
    <property type="term" value="F:DNA binding"/>
    <property type="evidence" value="ECO:0007669"/>
    <property type="project" value="UniProtKB-UniRule"/>
</dbReference>
<comment type="caution">
    <text evidence="7">The sequence shown here is derived from an EMBL/GenBank/DDBJ whole genome shotgun (WGS) entry which is preliminary data.</text>
</comment>
<proteinExistence type="inferred from homology"/>
<accession>A0A9D1FTD4</accession>
<dbReference type="PANTHER" id="PTHR30349">
    <property type="entry name" value="PHAGE INTEGRASE-RELATED"/>
    <property type="match status" value="1"/>
</dbReference>
<dbReference type="AlphaFoldDB" id="A0A9D1FTD4"/>
<evidence type="ECO:0000256" key="4">
    <source>
        <dbReference type="PROSITE-ProRule" id="PRU01248"/>
    </source>
</evidence>
<evidence type="ECO:0000313" key="8">
    <source>
        <dbReference type="Proteomes" id="UP000824141"/>
    </source>
</evidence>
<evidence type="ECO:0000313" key="7">
    <source>
        <dbReference type="EMBL" id="HIS79427.1"/>
    </source>
</evidence>
<dbReference type="InterPro" id="IPR011010">
    <property type="entry name" value="DNA_brk_join_enz"/>
</dbReference>
<gene>
    <name evidence="7" type="ORF">IAD03_08665</name>
</gene>
<dbReference type="InterPro" id="IPR050090">
    <property type="entry name" value="Tyrosine_recombinase_XerCD"/>
</dbReference>
<dbReference type="EMBL" id="DVJM01000181">
    <property type="protein sequence ID" value="HIS79427.1"/>
    <property type="molecule type" value="Genomic_DNA"/>
</dbReference>
<dbReference type="PROSITE" id="PS51900">
    <property type="entry name" value="CB"/>
    <property type="match status" value="1"/>
</dbReference>
<comment type="similarity">
    <text evidence="1">Belongs to the 'phage' integrase family.</text>
</comment>
<keyword evidence="3" id="KW-0233">DNA recombination</keyword>
<dbReference type="Gene3D" id="1.10.443.10">
    <property type="entry name" value="Intergrase catalytic core"/>
    <property type="match status" value="1"/>
</dbReference>
<feature type="domain" description="Tyr recombinase" evidence="5">
    <location>
        <begin position="110"/>
        <end position="282"/>
    </location>
</feature>
<dbReference type="GO" id="GO:0015074">
    <property type="term" value="P:DNA integration"/>
    <property type="evidence" value="ECO:0007669"/>
    <property type="project" value="InterPro"/>
</dbReference>
<evidence type="ECO:0000259" key="6">
    <source>
        <dbReference type="PROSITE" id="PS51900"/>
    </source>
</evidence>
<dbReference type="Gene3D" id="1.10.150.130">
    <property type="match status" value="1"/>
</dbReference>
<reference evidence="7" key="1">
    <citation type="submission" date="2020-10" db="EMBL/GenBank/DDBJ databases">
        <authorList>
            <person name="Gilroy R."/>
        </authorList>
    </citation>
    <scope>NUCLEOTIDE SEQUENCE</scope>
    <source>
        <strain evidence="7">6086</strain>
    </source>
</reference>
<keyword evidence="2 4" id="KW-0238">DNA-binding</keyword>
<dbReference type="PROSITE" id="PS51898">
    <property type="entry name" value="TYR_RECOMBINASE"/>
    <property type="match status" value="1"/>
</dbReference>
<sequence>MEKSTLEVWTHKWLHIRAQSRCKPRTLENYLDAVQRLFRCIPEWKEKDMNAITNLEIQAAFNDMGKTYAQSTLNHMRVVLRGTYTMALQNQAVELNPVSNISIPRYASKKQIRDLSSREQKLVEQAAAEDPLGDIILFFLQTGLRAGELMALKWEDYFEIGSISTIRIRNSKTKAGDRILPLTQEAREILLRQKRVSEFIFTSTRETPLTKTVLRKLYERMRQRTGLTFVSNHTYRHAFATRMVENNVDYKALSTLMGHTDVAFTLNRYPRPHLDFLSQQMNLISKR</sequence>
<dbReference type="GO" id="GO:0006310">
    <property type="term" value="P:DNA recombination"/>
    <property type="evidence" value="ECO:0007669"/>
    <property type="project" value="UniProtKB-KW"/>
</dbReference>
<dbReference type="InterPro" id="IPR010998">
    <property type="entry name" value="Integrase_recombinase_N"/>
</dbReference>
<organism evidence="7 8">
    <name type="scientific">Candidatus Caccousia stercoris</name>
    <dbReference type="NCBI Taxonomy" id="2840723"/>
    <lineage>
        <taxon>Bacteria</taxon>
        <taxon>Bacillati</taxon>
        <taxon>Bacillota</taxon>
        <taxon>Clostridia</taxon>
        <taxon>Eubacteriales</taxon>
        <taxon>Oscillospiraceae</taxon>
        <taxon>Oscillospiraceae incertae sedis</taxon>
        <taxon>Candidatus Caccousia</taxon>
    </lineage>
</organism>
<dbReference type="PANTHER" id="PTHR30349:SF64">
    <property type="entry name" value="PROPHAGE INTEGRASE INTD-RELATED"/>
    <property type="match status" value="1"/>
</dbReference>
<dbReference type="Proteomes" id="UP000824141">
    <property type="component" value="Unassembled WGS sequence"/>
</dbReference>
<evidence type="ECO:0000256" key="1">
    <source>
        <dbReference type="ARBA" id="ARBA00008857"/>
    </source>
</evidence>
<evidence type="ECO:0000259" key="5">
    <source>
        <dbReference type="PROSITE" id="PS51898"/>
    </source>
</evidence>
<evidence type="ECO:0000256" key="3">
    <source>
        <dbReference type="ARBA" id="ARBA00023172"/>
    </source>
</evidence>
<dbReference type="SUPFAM" id="SSF56349">
    <property type="entry name" value="DNA breaking-rejoining enzymes"/>
    <property type="match status" value="1"/>
</dbReference>
<dbReference type="Pfam" id="PF00589">
    <property type="entry name" value="Phage_integrase"/>
    <property type="match status" value="1"/>
</dbReference>
<evidence type="ECO:0000256" key="2">
    <source>
        <dbReference type="ARBA" id="ARBA00023125"/>
    </source>
</evidence>
<reference evidence="7" key="2">
    <citation type="journal article" date="2021" name="PeerJ">
        <title>Extensive microbial diversity within the chicken gut microbiome revealed by metagenomics and culture.</title>
        <authorList>
            <person name="Gilroy R."/>
            <person name="Ravi A."/>
            <person name="Getino M."/>
            <person name="Pursley I."/>
            <person name="Horton D.L."/>
            <person name="Alikhan N.F."/>
            <person name="Baker D."/>
            <person name="Gharbi K."/>
            <person name="Hall N."/>
            <person name="Watson M."/>
            <person name="Adriaenssens E.M."/>
            <person name="Foster-Nyarko E."/>
            <person name="Jarju S."/>
            <person name="Secka A."/>
            <person name="Antonio M."/>
            <person name="Oren A."/>
            <person name="Chaudhuri R.R."/>
            <person name="La Ragione R."/>
            <person name="Hildebrand F."/>
            <person name="Pallen M.J."/>
        </authorList>
    </citation>
    <scope>NUCLEOTIDE SEQUENCE</scope>
    <source>
        <strain evidence="7">6086</strain>
    </source>
</reference>
<dbReference type="CDD" id="cd00796">
    <property type="entry name" value="INT_Rci_Hp1_C"/>
    <property type="match status" value="1"/>
</dbReference>
<dbReference type="InterPro" id="IPR002104">
    <property type="entry name" value="Integrase_catalytic"/>
</dbReference>